<proteinExistence type="predicted"/>
<evidence type="ECO:0000313" key="3">
    <source>
        <dbReference type="EMBL" id="RBM53544.1"/>
    </source>
</evidence>
<gene>
    <name evidence="3" type="ORF">DLR69_12805</name>
    <name evidence="4" type="ORF">DLR70_17715</name>
</gene>
<evidence type="ECO:0000259" key="1">
    <source>
        <dbReference type="Pfam" id="PF13175"/>
    </source>
</evidence>
<dbReference type="InterPro" id="IPR051396">
    <property type="entry name" value="Bact_Antivir_Def_Nuclease"/>
</dbReference>
<dbReference type="InterPro" id="IPR034139">
    <property type="entry name" value="TOPRIM_OLD"/>
</dbReference>
<keyword evidence="4" id="KW-0378">Hydrolase</keyword>
<dbReference type="SUPFAM" id="SSF52540">
    <property type="entry name" value="P-loop containing nucleoside triphosphate hydrolases"/>
    <property type="match status" value="1"/>
</dbReference>
<dbReference type="InterPro" id="IPR027417">
    <property type="entry name" value="P-loop_NTPase"/>
</dbReference>
<name>A0AAX1QM43_9VIBR</name>
<evidence type="ECO:0000259" key="2">
    <source>
        <dbReference type="Pfam" id="PF20469"/>
    </source>
</evidence>
<evidence type="ECO:0000313" key="4">
    <source>
        <dbReference type="EMBL" id="RBM74023.1"/>
    </source>
</evidence>
<dbReference type="EMBL" id="QKKS01000065">
    <property type="protein sequence ID" value="RBM74023.1"/>
    <property type="molecule type" value="Genomic_DNA"/>
</dbReference>
<dbReference type="AlphaFoldDB" id="A0AAX1QM43"/>
<dbReference type="EMBL" id="QKKR01000026">
    <property type="protein sequence ID" value="RBM53544.1"/>
    <property type="molecule type" value="Genomic_DNA"/>
</dbReference>
<dbReference type="Gene3D" id="3.40.50.300">
    <property type="entry name" value="P-loop containing nucleotide triphosphate hydrolases"/>
    <property type="match status" value="1"/>
</dbReference>
<feature type="domain" description="Endonuclease GajA/Old nuclease/RecF-like AAA" evidence="1">
    <location>
        <begin position="1"/>
        <end position="351"/>
    </location>
</feature>
<accession>A0AAX1QM43</accession>
<dbReference type="CDD" id="cd00267">
    <property type="entry name" value="ABC_ATPase"/>
    <property type="match status" value="1"/>
</dbReference>
<dbReference type="RefSeq" id="WP_113593626.1">
    <property type="nucleotide sequence ID" value="NZ_CAWNVX010000027.1"/>
</dbReference>
<reference evidence="5 6" key="1">
    <citation type="submission" date="2018-06" db="EMBL/GenBank/DDBJ databases">
        <title>Draft genome sequences of nine Vibrio sp. clinical isolates from across the United States representing the closest known relative of Vibrio cholerae.</title>
        <authorList>
            <person name="Islam M.T."/>
            <person name="Liang K."/>
            <person name="Im M.S."/>
            <person name="Winkjer J."/>
            <person name="Busby S."/>
            <person name="Batra D."/>
            <person name="Rowe L."/>
            <person name="Tarr C.L."/>
            <person name="Boucher Y."/>
        </authorList>
    </citation>
    <scope>NUCLEOTIDE SEQUENCE [LARGE SCALE GENOMIC DNA]</scope>
    <source>
        <strain evidence="3 6">2016V-1111</strain>
        <strain evidence="4 5">2016V-1114</strain>
    </source>
</reference>
<dbReference type="PANTHER" id="PTHR43581">
    <property type="entry name" value="ATP/GTP PHOSPHATASE"/>
    <property type="match status" value="1"/>
</dbReference>
<dbReference type="InterPro" id="IPR041685">
    <property type="entry name" value="AAA_GajA/Old/RecF-like"/>
</dbReference>
<evidence type="ECO:0000313" key="5">
    <source>
        <dbReference type="Proteomes" id="UP000252427"/>
    </source>
</evidence>
<keyword evidence="4" id="KW-0255">Endonuclease</keyword>
<dbReference type="CDD" id="cd01026">
    <property type="entry name" value="TOPRIM_OLD"/>
    <property type="match status" value="1"/>
</dbReference>
<dbReference type="Proteomes" id="UP000252427">
    <property type="component" value="Unassembled WGS sequence"/>
</dbReference>
<feature type="domain" description="OLD protein-like TOPRIM" evidence="2">
    <location>
        <begin position="405"/>
        <end position="467"/>
    </location>
</feature>
<protein>
    <submittedName>
        <fullName evidence="4">ATP-dependent endonuclease</fullName>
    </submittedName>
</protein>
<dbReference type="GO" id="GO:0004519">
    <property type="term" value="F:endonuclease activity"/>
    <property type="evidence" value="ECO:0007669"/>
    <property type="project" value="UniProtKB-KW"/>
</dbReference>
<dbReference type="Proteomes" id="UP000252488">
    <property type="component" value="Unassembled WGS sequence"/>
</dbReference>
<dbReference type="Pfam" id="PF13175">
    <property type="entry name" value="AAA_15"/>
    <property type="match status" value="1"/>
</dbReference>
<comment type="caution">
    <text evidence="4">The sequence shown here is derived from an EMBL/GenBank/DDBJ whole genome shotgun (WGS) entry which is preliminary data.</text>
</comment>
<dbReference type="PANTHER" id="PTHR43581:SF4">
    <property type="entry name" value="ATP_GTP PHOSPHATASE"/>
    <property type="match status" value="1"/>
</dbReference>
<evidence type="ECO:0000313" key="6">
    <source>
        <dbReference type="Proteomes" id="UP000252488"/>
    </source>
</evidence>
<organism evidence="4 5">
    <name type="scientific">Vibrio paracholerae</name>
    <dbReference type="NCBI Taxonomy" id="650003"/>
    <lineage>
        <taxon>Bacteria</taxon>
        <taxon>Pseudomonadati</taxon>
        <taxon>Pseudomonadota</taxon>
        <taxon>Gammaproteobacteria</taxon>
        <taxon>Vibrionales</taxon>
        <taxon>Vibrionaceae</taxon>
        <taxon>Vibrio</taxon>
    </lineage>
</organism>
<sequence>MKLVSFKISNFRAINGDNNNIYFKDNNIVFLFGKNNIGKSSVLHAYRYFATPNQKVELTDFYDQTTKNEIVIEATFLKEDSDNENFADKGLNKWVDDEGLVKFKKTWSEVDKAAKKQTFSIEVGDYVDNGFGGLEQILTNATPNIIYIEAMPNVKTLTDWLEKEIKNKLLKQLKEDHYEEYSKALNAVKSLQDKVESSGYLGDISEAANKYFCKTFPNLQLNIQSTPHKEADLSKAFEKDFSVTIGDARKAEEAKLAEVVEIAEELVDEIDTTSSDRKFDLHGHGLIRQAIINILALFKDTKDGEKHIILFEEPELYLHPSNKRKFRDTLYQIAEQDDYQIICVSHDPQLIDMSRKHTSLARFVKKPNGETEIYQAGDDIFSRDEETKDRILMLNRFNPHICETFFSDEVVLVEGDTEAIILRGMLSDHYPDKEIFVLNTGTKNNIPFFIEVLSHFKITQHVIHDSDERYLYVDGKVSLKKDESPKVNSAWTLNQNIWDELVKACEQGVVVKRYVSIRNFEHSHDYKHDSKKGKPLSAYEFAKTLDINDNSKSIVSFLKQIVGDIDYEHEFTQEYLDKTVVEPF</sequence>
<keyword evidence="6" id="KW-1185">Reference proteome</keyword>
<dbReference type="Pfam" id="PF20469">
    <property type="entry name" value="OLD-like_TOPRIM"/>
    <property type="match status" value="1"/>
</dbReference>
<keyword evidence="4" id="KW-0540">Nuclease</keyword>